<feature type="compositionally biased region" description="Low complexity" evidence="2">
    <location>
        <begin position="945"/>
        <end position="960"/>
    </location>
</feature>
<comment type="caution">
    <text evidence="3">The sequence shown here is derived from an EMBL/GenBank/DDBJ whole genome shotgun (WGS) entry which is preliminary data.</text>
</comment>
<accession>A0A8H5F7Y8</accession>
<keyword evidence="1" id="KW-0175">Coiled coil</keyword>
<name>A0A8H5F7Y8_9AGAR</name>
<feature type="compositionally biased region" description="Low complexity" evidence="2">
    <location>
        <begin position="645"/>
        <end position="654"/>
    </location>
</feature>
<organism evidence="3 4">
    <name type="scientific">Psilocybe cf. subviscida</name>
    <dbReference type="NCBI Taxonomy" id="2480587"/>
    <lineage>
        <taxon>Eukaryota</taxon>
        <taxon>Fungi</taxon>
        <taxon>Dikarya</taxon>
        <taxon>Basidiomycota</taxon>
        <taxon>Agaricomycotina</taxon>
        <taxon>Agaricomycetes</taxon>
        <taxon>Agaricomycetidae</taxon>
        <taxon>Agaricales</taxon>
        <taxon>Agaricineae</taxon>
        <taxon>Strophariaceae</taxon>
        <taxon>Psilocybe</taxon>
    </lineage>
</organism>
<feature type="region of interest" description="Disordered" evidence="2">
    <location>
        <begin position="709"/>
        <end position="758"/>
    </location>
</feature>
<feature type="region of interest" description="Disordered" evidence="2">
    <location>
        <begin position="899"/>
        <end position="960"/>
    </location>
</feature>
<feature type="region of interest" description="Disordered" evidence="2">
    <location>
        <begin position="975"/>
        <end position="1079"/>
    </location>
</feature>
<proteinExistence type="predicted"/>
<sequence>MSSAPPSPNALVITNPFTSSPNPSSTSIAGNSLIPPSNANPTTSGASTSQVPLAERADVHKACKTLEGLLSVLNEYCEAASAICALQKRMAKALRETAACKVTGEVPGNALQAAASIFDALAEADSRFAKGADREYDAISGEVKKWFKKLAKEEKNHDERMANANAKIKQAGQVYEKKSKRKGSDAVSVTDEHARYIALISTLGPEIAQDKYNHALLITHRHNTTTLSVAGSLGRIADGEWLRLCECVRRCAPTIGPLGQWRALCEGSWLGGVPVALAHPTETQPSPTAGDSNIERDVGGREGAPLKPIEEESAPAPAAQKPLASPGLEAPLFNPPGYSSGPPSAATSSQDLTLAGQQQKQQQQLQEPKVQAQAQEQRARLPSATNSPALSRNAPLPTSDASRAFNNSNNGIDNSGGLAVNDNDNSTNSQPLYAPRPPFALADGVDPNTGSVRSLSAFPAPPTHYPQAPRQRSGLGLNTDAVGMAQAHSLASIPSSGLGVPAPSNAPGGGGRSPTSNDIPRRLTESPRQASSDVDDGRGGYALSSGRRDVDREVEIELQQDREDARDRELELQRELEEIQGRRNADQLRRPVPVKAHTSLPLDARGPVSGARHGGYSSVDLRSGQGYRGDRHDGDDETREFGVLSSNNNNAYRSSNDDTPRARGVGDGQGRYNNASMRPLPMEQADTGMSSSSGTGSLVAAMRNRYSVNSGSLSPTPRDLPKLPLGGNGLAGRYEGNNNGDAPLSPNLSPRARSPPVARQQSLPLLAAPGQRTVTAQDVYQARRLSAAGLGVQQQSPNDDQVERRAKDLMERERELEARAQALERDRLRLQNLRNGRSNDVDAPPERDTSNTNDEGGQFALRPRERRTSLRHPLQRPASQMSGAGDETDLRQRYAYGTAQVASSSGSPTTAAFPLKQPPPQTDGRNYDDKRRNDRDRYAEQNARASASGSSNTNMSSHASNCGCEACSISKYKAAGKSGPDQQLKQHDGRAVAPERQRVDSKPEKTKSWMRRLSMPGVGNAFMSDSKKGSGNGSSTNYGLGSGVGHTPEKSGRGLFSLKNSSTTGLRQSNDIDYRRTSGIPDENLRAGAGVAGRRSYDVGGTNNRSMTNLGIAGRH</sequence>
<feature type="region of interest" description="Disordered" evidence="2">
    <location>
        <begin position="493"/>
        <end position="548"/>
    </location>
</feature>
<feature type="compositionally biased region" description="Low complexity" evidence="2">
    <location>
        <begin position="406"/>
        <end position="417"/>
    </location>
</feature>
<feature type="region of interest" description="Disordered" evidence="2">
    <location>
        <begin position="827"/>
        <end position="886"/>
    </location>
</feature>
<feature type="compositionally biased region" description="Basic and acidic residues" evidence="2">
    <location>
        <begin position="925"/>
        <end position="939"/>
    </location>
</feature>
<dbReference type="EMBL" id="JAACJJ010000014">
    <property type="protein sequence ID" value="KAF5327074.1"/>
    <property type="molecule type" value="Genomic_DNA"/>
</dbReference>
<feature type="region of interest" description="Disordered" evidence="2">
    <location>
        <begin position="1"/>
        <end position="51"/>
    </location>
</feature>
<feature type="region of interest" description="Disordered" evidence="2">
    <location>
        <begin position="278"/>
        <end position="476"/>
    </location>
</feature>
<feature type="compositionally biased region" description="Basic and acidic residues" evidence="2">
    <location>
        <begin position="837"/>
        <end position="849"/>
    </location>
</feature>
<feature type="compositionally biased region" description="Polar residues" evidence="2">
    <location>
        <begin position="1058"/>
        <end position="1069"/>
    </location>
</feature>
<feature type="compositionally biased region" description="Low complexity" evidence="2">
    <location>
        <begin position="335"/>
        <end position="375"/>
    </location>
</feature>
<feature type="compositionally biased region" description="Basic and acidic residues" evidence="2">
    <location>
        <begin position="984"/>
        <end position="1007"/>
    </location>
</feature>
<dbReference type="AlphaFoldDB" id="A0A8H5F7Y8"/>
<evidence type="ECO:0000256" key="2">
    <source>
        <dbReference type="SAM" id="MobiDB-lite"/>
    </source>
</evidence>
<protein>
    <submittedName>
        <fullName evidence="3">Uncharacterized protein</fullName>
    </submittedName>
</protein>
<reference evidence="3 4" key="1">
    <citation type="journal article" date="2020" name="ISME J.">
        <title>Uncovering the hidden diversity of litter-decomposition mechanisms in mushroom-forming fungi.</title>
        <authorList>
            <person name="Floudas D."/>
            <person name="Bentzer J."/>
            <person name="Ahren D."/>
            <person name="Johansson T."/>
            <person name="Persson P."/>
            <person name="Tunlid A."/>
        </authorList>
    </citation>
    <scope>NUCLEOTIDE SEQUENCE [LARGE SCALE GENOMIC DNA]</scope>
    <source>
        <strain evidence="3 4">CBS 101986</strain>
    </source>
</reference>
<feature type="compositionally biased region" description="Polar residues" evidence="2">
    <location>
        <begin position="900"/>
        <end position="910"/>
    </location>
</feature>
<feature type="compositionally biased region" description="Low complexity" evidence="2">
    <location>
        <begin position="687"/>
        <end position="696"/>
    </location>
</feature>
<feature type="compositionally biased region" description="Low complexity" evidence="2">
    <location>
        <begin position="14"/>
        <end position="27"/>
    </location>
</feature>
<feature type="coiled-coil region" evidence="1">
    <location>
        <begin position="555"/>
        <end position="582"/>
    </location>
</feature>
<feature type="compositionally biased region" description="Polar residues" evidence="2">
    <location>
        <begin position="422"/>
        <end position="431"/>
    </location>
</feature>
<evidence type="ECO:0000313" key="4">
    <source>
        <dbReference type="Proteomes" id="UP000567179"/>
    </source>
</evidence>
<feature type="region of interest" description="Disordered" evidence="2">
    <location>
        <begin position="582"/>
        <end position="696"/>
    </location>
</feature>
<dbReference type="Proteomes" id="UP000567179">
    <property type="component" value="Unassembled WGS sequence"/>
</dbReference>
<keyword evidence="4" id="KW-1185">Reference proteome</keyword>
<feature type="compositionally biased region" description="Polar residues" evidence="2">
    <location>
        <begin position="281"/>
        <end position="291"/>
    </location>
</feature>
<gene>
    <name evidence="3" type="ORF">D9619_004883</name>
</gene>
<evidence type="ECO:0000313" key="3">
    <source>
        <dbReference type="EMBL" id="KAF5327074.1"/>
    </source>
</evidence>
<evidence type="ECO:0000256" key="1">
    <source>
        <dbReference type="SAM" id="Coils"/>
    </source>
</evidence>
<dbReference type="OrthoDB" id="2450055at2759"/>
<feature type="compositionally biased region" description="Polar residues" evidence="2">
    <location>
        <begin position="28"/>
        <end position="51"/>
    </location>
</feature>